<accession>A0AAV7JZ92</accession>
<dbReference type="PANTHER" id="PTHR13593">
    <property type="match status" value="1"/>
</dbReference>
<protein>
    <submittedName>
        <fullName evidence="2">Phosphatidylinositol diacylglycerol-lyase</fullName>
    </submittedName>
</protein>
<proteinExistence type="predicted"/>
<organism evidence="2 3">
    <name type="scientific">Oopsacas minuta</name>
    <dbReference type="NCBI Taxonomy" id="111878"/>
    <lineage>
        <taxon>Eukaryota</taxon>
        <taxon>Metazoa</taxon>
        <taxon>Porifera</taxon>
        <taxon>Hexactinellida</taxon>
        <taxon>Hexasterophora</taxon>
        <taxon>Lyssacinosida</taxon>
        <taxon>Leucopsacidae</taxon>
        <taxon>Oopsacas</taxon>
    </lineage>
</organism>
<keyword evidence="3" id="KW-1185">Reference proteome</keyword>
<dbReference type="InterPro" id="IPR051057">
    <property type="entry name" value="PI-PLC_domain"/>
</dbReference>
<evidence type="ECO:0000313" key="2">
    <source>
        <dbReference type="EMBL" id="KAI6654272.1"/>
    </source>
</evidence>
<dbReference type="GO" id="GO:0008081">
    <property type="term" value="F:phosphoric diester hydrolase activity"/>
    <property type="evidence" value="ECO:0007669"/>
    <property type="project" value="InterPro"/>
</dbReference>
<feature type="domain" description="Phosphatidylinositol-specific phospholipase C X" evidence="1">
    <location>
        <begin position="74"/>
        <end position="166"/>
    </location>
</feature>
<dbReference type="EMBL" id="JAKMXF010000222">
    <property type="protein sequence ID" value="KAI6654272.1"/>
    <property type="molecule type" value="Genomic_DNA"/>
</dbReference>
<gene>
    <name evidence="2" type="ORF">LOD99_671</name>
</gene>
<dbReference type="SUPFAM" id="SSF51695">
    <property type="entry name" value="PLC-like phosphodiesterases"/>
    <property type="match status" value="1"/>
</dbReference>
<evidence type="ECO:0000313" key="3">
    <source>
        <dbReference type="Proteomes" id="UP001165289"/>
    </source>
</evidence>
<comment type="caution">
    <text evidence="2">The sequence shown here is derived from an EMBL/GenBank/DDBJ whole genome shotgun (WGS) entry which is preliminary data.</text>
</comment>
<dbReference type="PANTHER" id="PTHR13593:SF113">
    <property type="entry name" value="SI:DKEY-266F7.9"/>
    <property type="match status" value="1"/>
</dbReference>
<dbReference type="AlphaFoldDB" id="A0AAV7JZ92"/>
<dbReference type="InterPro" id="IPR000909">
    <property type="entry name" value="PLipase_C_PInositol-sp_X_dom"/>
</dbReference>
<reference evidence="2 3" key="1">
    <citation type="journal article" date="2023" name="BMC Biol.">
        <title>The compact genome of the sponge Oopsacas minuta (Hexactinellida) is lacking key metazoan core genes.</title>
        <authorList>
            <person name="Santini S."/>
            <person name="Schenkelaars Q."/>
            <person name="Jourda C."/>
            <person name="Duchesne M."/>
            <person name="Belahbib H."/>
            <person name="Rocher C."/>
            <person name="Selva M."/>
            <person name="Riesgo A."/>
            <person name="Vervoort M."/>
            <person name="Leys S.P."/>
            <person name="Kodjabachian L."/>
            <person name="Le Bivic A."/>
            <person name="Borchiellini C."/>
            <person name="Claverie J.M."/>
            <person name="Renard E."/>
        </authorList>
    </citation>
    <scope>NUCLEOTIDE SEQUENCE [LARGE SCALE GENOMIC DNA]</scope>
    <source>
        <strain evidence="2">SPO-2</strain>
    </source>
</reference>
<evidence type="ECO:0000259" key="1">
    <source>
        <dbReference type="Pfam" id="PF00388"/>
    </source>
</evidence>
<dbReference type="Proteomes" id="UP001165289">
    <property type="component" value="Unassembled WGS sequence"/>
</dbReference>
<name>A0AAV7JZ92_9METZ</name>
<dbReference type="Pfam" id="PF00388">
    <property type="entry name" value="PI-PLC-X"/>
    <property type="match status" value="1"/>
</dbReference>
<dbReference type="InterPro" id="IPR017946">
    <property type="entry name" value="PLC-like_Pdiesterase_TIM-brl"/>
</dbReference>
<sequence length="292" mass="33389">MATGSNIDDSEEEISSDCLFKTRASSYNSSTVLFKRGIKVLGKNWMGRLNRQFKLRDLYLLGSHDSGAISGKMKYQSGSILQQLFWGVRFLDIQVGEYENAIWLFYGEPCVLLKEVLIEIDQFVNSQPAERVIISLRQSLTCNTLVDWATVKQCFEDNLTAVLVSKDQVDVNINEMNGNVILMGPGELHMERNVGLELLLKHATTENNLNEFLMGLTKGNFLKEKGDKIVWVECRSRSEISKRVSEEILTVQDSSFFSAKERLHFNVVSFSFVDNTHFSLIKEYFRIWANNQ</sequence>
<dbReference type="Gene3D" id="3.20.20.190">
    <property type="entry name" value="Phosphatidylinositol (PI) phosphodiesterase"/>
    <property type="match status" value="1"/>
</dbReference>
<dbReference type="GO" id="GO:0006629">
    <property type="term" value="P:lipid metabolic process"/>
    <property type="evidence" value="ECO:0007669"/>
    <property type="project" value="InterPro"/>
</dbReference>